<organism evidence="1 2">
    <name type="scientific">Planktotalea frisia</name>
    <dbReference type="NCBI Taxonomy" id="696762"/>
    <lineage>
        <taxon>Bacteria</taxon>
        <taxon>Pseudomonadati</taxon>
        <taxon>Pseudomonadota</taxon>
        <taxon>Alphaproteobacteria</taxon>
        <taxon>Rhodobacterales</taxon>
        <taxon>Paracoccaceae</taxon>
        <taxon>Planktotalea</taxon>
    </lineage>
</organism>
<dbReference type="EMBL" id="MLCB01000159">
    <property type="protein sequence ID" value="OJI93006.1"/>
    <property type="molecule type" value="Genomic_DNA"/>
</dbReference>
<name>A0A1L9NUP2_9RHOB</name>
<sequence length="55" mass="6221">MSEAERNNEIPRAQLMAIRQARRYLKGNDGTLARILNAYKSASENGTQLGFLPER</sequence>
<dbReference type="AlphaFoldDB" id="A0A1L9NUP2"/>
<comment type="caution">
    <text evidence="1">The sequence shown here is derived from an EMBL/GenBank/DDBJ whole genome shotgun (WGS) entry which is preliminary data.</text>
</comment>
<accession>A0A1L9NUP2</accession>
<gene>
    <name evidence="1" type="ORF">PFRI_27810</name>
</gene>
<protein>
    <submittedName>
        <fullName evidence="1">Uncharacterized protein</fullName>
    </submittedName>
</protein>
<evidence type="ECO:0000313" key="2">
    <source>
        <dbReference type="Proteomes" id="UP000184514"/>
    </source>
</evidence>
<dbReference type="Proteomes" id="UP000184514">
    <property type="component" value="Unassembled WGS sequence"/>
</dbReference>
<reference evidence="1 2" key="1">
    <citation type="submission" date="2016-10" db="EMBL/GenBank/DDBJ databases">
        <title>Genome sequence of Planktotalea frisia SH6-1.</title>
        <authorList>
            <person name="Poehlein A."/>
            <person name="Bakenhus I."/>
            <person name="Voget S."/>
            <person name="Brinkhoff T."/>
            <person name="Simon M."/>
        </authorList>
    </citation>
    <scope>NUCLEOTIDE SEQUENCE [LARGE SCALE GENOMIC DNA]</scope>
    <source>
        <strain evidence="1 2">SH6-1</strain>
    </source>
</reference>
<dbReference type="STRING" id="696762.PFRI_27810"/>
<proteinExistence type="predicted"/>
<evidence type="ECO:0000313" key="1">
    <source>
        <dbReference type="EMBL" id="OJI93006.1"/>
    </source>
</evidence>
<keyword evidence="2" id="KW-1185">Reference proteome</keyword>